<name>A0A2Y9J699_ENHLU</name>
<feature type="compositionally biased region" description="Acidic residues" evidence="1">
    <location>
        <begin position="373"/>
        <end position="389"/>
    </location>
</feature>
<proteinExistence type="predicted"/>
<reference evidence="3" key="1">
    <citation type="submission" date="2025-08" db="UniProtKB">
        <authorList>
            <consortium name="RefSeq"/>
        </authorList>
    </citation>
    <scope>IDENTIFICATION</scope>
    <source>
        <tissue evidence="3">Blood</tissue>
    </source>
</reference>
<dbReference type="AlphaFoldDB" id="A0A2Y9J699"/>
<feature type="compositionally biased region" description="Low complexity" evidence="1">
    <location>
        <begin position="464"/>
        <end position="476"/>
    </location>
</feature>
<dbReference type="GO" id="GO:0034237">
    <property type="term" value="F:protein kinase A regulatory subunit binding"/>
    <property type="evidence" value="ECO:0007669"/>
    <property type="project" value="TreeGrafter"/>
</dbReference>
<dbReference type="PANTHER" id="PTHR12190">
    <property type="entry name" value="A-KINASE ANCHOR PROTEIN AKAP 8"/>
    <property type="match status" value="1"/>
</dbReference>
<gene>
    <name evidence="3" type="primary">LOC111143814</name>
</gene>
<dbReference type="GO" id="GO:0016363">
    <property type="term" value="C:nuclear matrix"/>
    <property type="evidence" value="ECO:0007669"/>
    <property type="project" value="TreeGrafter"/>
</dbReference>
<sequence length="553" mass="59965">MGMELGTLGQTEASIPMSALLSLGIELVVCFRHCPACPECIGRCFWGPLVQLVFHRRSWAGTHPAEWLGPPSLSWLGSPACLCDRRCPCLSVCLSVCLSSPYPCHLCPSVYILLAGYENYGYGYGYGQDNTTNYGYGMATSNSWEMPSSDTNANPSAAGSASADSVLSRINQRLDMVPHLETDMMQGGVYGSGGERYDSYEACDSRAILSERDLYRSGYDYGELDPEMEMAYEGQYDAYRDQFRMRGGDTFGPRAQGWARDSRSGRPMASGYGRMWEDPMGARGQCMPGASRLPSLFSQNIIPEYSMFQGMRGGGAFPGGSRFGFGFGNGMKQMRRTWKTWTTADFRTKKKKRKQCGSPDEPDSKATRTDCSDNSDSDNDEGTEGEAAEGTEGAEAVEKGSRAEGEDEDGKEEGKEEGKEDAEKGALSTQDDSGQIKRKLQAGKKSQDKQKKRQRDRMVERAPALALASSSSASDSCSCWTFLSLAGARPLGSPDKADPVAQIRTSGRGRDPPRGLGGGWPPPPLATAACSSPGPRPRASAVDTRPRQSTSLR</sequence>
<dbReference type="GO" id="GO:0003677">
    <property type="term" value="F:DNA binding"/>
    <property type="evidence" value="ECO:0007669"/>
    <property type="project" value="InterPro"/>
</dbReference>
<dbReference type="Proteomes" id="UP000248482">
    <property type="component" value="Unplaced"/>
</dbReference>
<organism evidence="2 3">
    <name type="scientific">Enhydra lutris kenyoni</name>
    <name type="common">northern sea otter</name>
    <dbReference type="NCBI Taxonomy" id="391180"/>
    <lineage>
        <taxon>Eukaryota</taxon>
        <taxon>Metazoa</taxon>
        <taxon>Chordata</taxon>
        <taxon>Craniata</taxon>
        <taxon>Vertebrata</taxon>
        <taxon>Euteleostomi</taxon>
        <taxon>Mammalia</taxon>
        <taxon>Eutheria</taxon>
        <taxon>Laurasiatheria</taxon>
        <taxon>Carnivora</taxon>
        <taxon>Caniformia</taxon>
        <taxon>Musteloidea</taxon>
        <taxon>Mustelidae</taxon>
        <taxon>Lutrinae</taxon>
        <taxon>Enhydra</taxon>
    </lineage>
</organism>
<protein>
    <submittedName>
        <fullName evidence="3">A-kinase anchor protein 8-like isoform X4</fullName>
    </submittedName>
</protein>
<dbReference type="RefSeq" id="XP_022353430.1">
    <property type="nucleotide sequence ID" value="XM_022497722.1"/>
</dbReference>
<dbReference type="InterPro" id="IPR007071">
    <property type="entry name" value="AKAP95"/>
</dbReference>
<evidence type="ECO:0000256" key="1">
    <source>
        <dbReference type="SAM" id="MobiDB-lite"/>
    </source>
</evidence>
<keyword evidence="2" id="KW-1185">Reference proteome</keyword>
<evidence type="ECO:0000313" key="2">
    <source>
        <dbReference type="Proteomes" id="UP000248482"/>
    </source>
</evidence>
<dbReference type="PANTHER" id="PTHR12190:SF4">
    <property type="entry name" value="A-KINASE ANCHOR PROTEIN 8-LIKE"/>
    <property type="match status" value="1"/>
</dbReference>
<feature type="region of interest" description="Disordered" evidence="1">
    <location>
        <begin position="340"/>
        <end position="476"/>
    </location>
</feature>
<evidence type="ECO:0000313" key="3">
    <source>
        <dbReference type="RefSeq" id="XP_022353430.1"/>
    </source>
</evidence>
<dbReference type="GeneID" id="111143814"/>
<accession>A0A2Y9J699</accession>
<feature type="compositionally biased region" description="Basic and acidic residues" evidence="1">
    <location>
        <begin position="362"/>
        <end position="371"/>
    </location>
</feature>
<feature type="region of interest" description="Disordered" evidence="1">
    <location>
        <begin position="488"/>
        <end position="553"/>
    </location>
</feature>
<feature type="compositionally biased region" description="Basic and acidic residues" evidence="1">
    <location>
        <begin position="412"/>
        <end position="424"/>
    </location>
</feature>